<evidence type="ECO:0000313" key="2">
    <source>
        <dbReference type="Proteomes" id="UP000327013"/>
    </source>
</evidence>
<protein>
    <submittedName>
        <fullName evidence="1">Uncharacterized protein</fullName>
    </submittedName>
</protein>
<sequence length="67" mass="7916">MGCVDLEGTWVRFIFAFKKFGHRKREGEVDMDQGEEFPRERIMKWKAELNKPWVWLSEFSSSSGSNS</sequence>
<dbReference type="EMBL" id="CM017326">
    <property type="protein sequence ID" value="KAE8076352.1"/>
    <property type="molecule type" value="Genomic_DNA"/>
</dbReference>
<proteinExistence type="predicted"/>
<evidence type="ECO:0000313" key="1">
    <source>
        <dbReference type="EMBL" id="KAE8076352.1"/>
    </source>
</evidence>
<keyword evidence="2" id="KW-1185">Reference proteome</keyword>
<gene>
    <name evidence="1" type="ORF">FH972_015009</name>
</gene>
<dbReference type="Proteomes" id="UP000327013">
    <property type="component" value="Chromosome 6"/>
</dbReference>
<organism evidence="1 2">
    <name type="scientific">Carpinus fangiana</name>
    <dbReference type="NCBI Taxonomy" id="176857"/>
    <lineage>
        <taxon>Eukaryota</taxon>
        <taxon>Viridiplantae</taxon>
        <taxon>Streptophyta</taxon>
        <taxon>Embryophyta</taxon>
        <taxon>Tracheophyta</taxon>
        <taxon>Spermatophyta</taxon>
        <taxon>Magnoliopsida</taxon>
        <taxon>eudicotyledons</taxon>
        <taxon>Gunneridae</taxon>
        <taxon>Pentapetalae</taxon>
        <taxon>rosids</taxon>
        <taxon>fabids</taxon>
        <taxon>Fagales</taxon>
        <taxon>Betulaceae</taxon>
        <taxon>Carpinus</taxon>
    </lineage>
</organism>
<name>A0A5N6RBT3_9ROSI</name>
<reference evidence="1 2" key="1">
    <citation type="submission" date="2019-06" db="EMBL/GenBank/DDBJ databases">
        <title>A chromosomal-level reference genome of Carpinus fangiana (Coryloideae, Betulaceae).</title>
        <authorList>
            <person name="Yang X."/>
            <person name="Wang Z."/>
            <person name="Zhang L."/>
            <person name="Hao G."/>
            <person name="Liu J."/>
            <person name="Yang Y."/>
        </authorList>
    </citation>
    <scope>NUCLEOTIDE SEQUENCE [LARGE SCALE GENOMIC DNA]</scope>
    <source>
        <strain evidence="1">Cfa_2016G</strain>
        <tissue evidence="1">Leaf</tissue>
    </source>
</reference>
<dbReference type="AlphaFoldDB" id="A0A5N6RBT3"/>
<accession>A0A5N6RBT3</accession>